<reference evidence="3 4" key="1">
    <citation type="submission" date="2023-08" db="EMBL/GenBank/DDBJ databases">
        <authorList>
            <person name="Beyer A.R."/>
            <person name="Cuttino I."/>
            <person name="Clifton D.R."/>
            <person name="Poitier J.S."/>
            <person name="White J."/>
            <person name="Ko C."/>
            <person name="Russell D.A."/>
            <person name="Jacobs-Sera D."/>
            <person name="Hatfull G.F."/>
        </authorList>
    </citation>
    <scope>NUCLEOTIDE SEQUENCE [LARGE SCALE GENOMIC DNA]</scope>
</reference>
<dbReference type="SUPFAM" id="SSF46689">
    <property type="entry name" value="Homeodomain-like"/>
    <property type="match status" value="1"/>
</dbReference>
<feature type="domain" description="Resolvase HTH" evidence="2">
    <location>
        <begin position="14"/>
        <end position="49"/>
    </location>
</feature>
<name>A0AA96KHM4_9CAUD</name>
<gene>
    <name evidence="3" type="primary">38</name>
    <name evidence="3" type="ORF">SEA_ALTADENA_38</name>
</gene>
<feature type="region of interest" description="Disordered" evidence="1">
    <location>
        <begin position="1"/>
        <end position="22"/>
    </location>
</feature>
<evidence type="ECO:0000259" key="2">
    <source>
        <dbReference type="Pfam" id="PF02796"/>
    </source>
</evidence>
<evidence type="ECO:0000313" key="3">
    <source>
        <dbReference type="EMBL" id="WNO25860.1"/>
    </source>
</evidence>
<dbReference type="GO" id="GO:0000150">
    <property type="term" value="F:DNA strand exchange activity"/>
    <property type="evidence" value="ECO:0007669"/>
    <property type="project" value="InterPro"/>
</dbReference>
<keyword evidence="4" id="KW-1185">Reference proteome</keyword>
<dbReference type="Pfam" id="PF02796">
    <property type="entry name" value="HTH_7"/>
    <property type="match status" value="1"/>
</dbReference>
<evidence type="ECO:0000313" key="4">
    <source>
        <dbReference type="Proteomes" id="UP001304441"/>
    </source>
</evidence>
<proteinExistence type="predicted"/>
<dbReference type="Gene3D" id="1.10.10.60">
    <property type="entry name" value="Homeodomain-like"/>
    <property type="match status" value="1"/>
</dbReference>
<dbReference type="InterPro" id="IPR006120">
    <property type="entry name" value="Resolvase_HTH_dom"/>
</dbReference>
<organism evidence="3 4">
    <name type="scientific">Arthrobacter phage Altadena</name>
    <dbReference type="NCBI Taxonomy" id="3059064"/>
    <lineage>
        <taxon>Viruses</taxon>
        <taxon>Duplodnaviria</taxon>
        <taxon>Heunggongvirae</taxon>
        <taxon>Uroviricota</taxon>
        <taxon>Caudoviricetes</taxon>
        <taxon>Berryhillviridae</taxon>
        <taxon>Altadenavirus</taxon>
        <taxon>Altadenavirus altadena</taxon>
    </lineage>
</organism>
<dbReference type="EMBL" id="OR521058">
    <property type="protein sequence ID" value="WNO25860.1"/>
    <property type="molecule type" value="Genomic_DNA"/>
</dbReference>
<sequence length="77" mass="8163">MNTAPAPGTPRGPGRPRSLTDAQVERIRVLASEGTPQRSIAEHFEISPTLVSMIVRGIRYPDAPGPIPSTTKTGQTA</sequence>
<accession>A0AA96KHM4</accession>
<dbReference type="InterPro" id="IPR009057">
    <property type="entry name" value="Homeodomain-like_sf"/>
</dbReference>
<dbReference type="GO" id="GO:0003677">
    <property type="term" value="F:DNA binding"/>
    <property type="evidence" value="ECO:0007669"/>
    <property type="project" value="InterPro"/>
</dbReference>
<evidence type="ECO:0000256" key="1">
    <source>
        <dbReference type="SAM" id="MobiDB-lite"/>
    </source>
</evidence>
<protein>
    <submittedName>
        <fullName evidence="3">Helix-turn-helix DNA binding domain protein</fullName>
    </submittedName>
</protein>
<dbReference type="Proteomes" id="UP001304441">
    <property type="component" value="Segment"/>
</dbReference>